<sequence>MTLEAAMRGEGIVKIDNLGDPKYAGMEKMELETISIGGKKSNVHYVRDPATGNTMDFKFKKHSSDYIDNYEKVREAGIR</sequence>
<organism evidence="1 2">
    <name type="scientific">Vibrio campbellii</name>
    <dbReference type="NCBI Taxonomy" id="680"/>
    <lineage>
        <taxon>Bacteria</taxon>
        <taxon>Pseudomonadati</taxon>
        <taxon>Pseudomonadota</taxon>
        <taxon>Gammaproteobacteria</taxon>
        <taxon>Vibrionales</taxon>
        <taxon>Vibrionaceae</taxon>
        <taxon>Vibrio</taxon>
    </lineage>
</organism>
<evidence type="ECO:0000313" key="2">
    <source>
        <dbReference type="Proteomes" id="UP001058687"/>
    </source>
</evidence>
<dbReference type="Proteomes" id="UP001058687">
    <property type="component" value="Chromosome 1"/>
</dbReference>
<accession>A0AAE9SLU8</accession>
<protein>
    <submittedName>
        <fullName evidence="1">Uncharacterized protein</fullName>
    </submittedName>
</protein>
<dbReference type="AlphaFoldDB" id="A0AAE9SLU8"/>
<name>A0AAE9SLU8_9VIBR</name>
<reference evidence="1" key="1">
    <citation type="submission" date="2020-03" db="EMBL/GenBank/DDBJ databases">
        <title>Five strains of Vibrio campbellii isolated from Mariana Trench.</title>
        <authorList>
            <person name="Liang J."/>
            <person name="Zhang X.-H."/>
        </authorList>
    </citation>
    <scope>NUCLEOTIDE SEQUENCE</scope>
    <source>
        <strain evidence="1">LJC014</strain>
    </source>
</reference>
<evidence type="ECO:0000313" key="1">
    <source>
        <dbReference type="EMBL" id="UTZ28041.1"/>
    </source>
</evidence>
<dbReference type="EMBL" id="CP050467">
    <property type="protein sequence ID" value="UTZ28041.1"/>
    <property type="molecule type" value="Genomic_DNA"/>
</dbReference>
<proteinExistence type="predicted"/>
<gene>
    <name evidence="1" type="ORF">HB761_01280</name>
</gene>